<dbReference type="AlphaFoldDB" id="T1G3F1"/>
<dbReference type="EMBL" id="KB096457">
    <property type="protein sequence ID" value="ESO04809.1"/>
    <property type="molecule type" value="Genomic_DNA"/>
</dbReference>
<protein>
    <submittedName>
        <fullName evidence="4 5">Uncharacterized protein</fullName>
    </submittedName>
</protein>
<dbReference type="OMA" id="WWAKFER"/>
<keyword evidence="6" id="KW-1185">Reference proteome</keyword>
<comment type="similarity">
    <text evidence="1">Belongs to the OPI10 family.</text>
</comment>
<dbReference type="GO" id="GO:0005829">
    <property type="term" value="C:cytosol"/>
    <property type="evidence" value="ECO:0000318"/>
    <property type="project" value="GO_Central"/>
</dbReference>
<evidence type="ECO:0000313" key="6">
    <source>
        <dbReference type="Proteomes" id="UP000015101"/>
    </source>
</evidence>
<proteinExistence type="inferred from homology"/>
<evidence type="ECO:0000313" key="4">
    <source>
        <dbReference type="EMBL" id="ESO04809.1"/>
    </source>
</evidence>
<dbReference type="CTD" id="20215599"/>
<dbReference type="eggNOG" id="KOG4067">
    <property type="taxonomic scope" value="Eukaryota"/>
</dbReference>
<dbReference type="KEGG" id="hro:HELRODRAFT_78723"/>
<dbReference type="Proteomes" id="UP000015101">
    <property type="component" value="Unassembled WGS sequence"/>
</dbReference>
<dbReference type="Pfam" id="PF21057">
    <property type="entry name" value="Hikeshi-like_C"/>
    <property type="match status" value="1"/>
</dbReference>
<evidence type="ECO:0000313" key="5">
    <source>
        <dbReference type="EnsemblMetazoa" id="HelroP78723"/>
    </source>
</evidence>
<sequence>MFGVLVTGRLVQTEFQQISETQFVFNIPDADNVNHIVVFLTGLIAFPPGTGGAVYFSWPSQDGPAWVLLGHIFNEKPSAIFKVANLKKADNGHQHPFGVIENHVSHMMQVGISIESLEVMSQQTCIQGSEASKASSFDEFCRKMLENFFNFASSFAVTQSQMVPAPSETFIPASVLQQWYTNFQRRLQQTPNFWK</sequence>
<dbReference type="EnsemblMetazoa" id="HelroT78723">
    <property type="protein sequence ID" value="HelroP78723"/>
    <property type="gene ID" value="HelroG78723"/>
</dbReference>
<dbReference type="GO" id="GO:0006606">
    <property type="term" value="P:protein import into nucleus"/>
    <property type="evidence" value="ECO:0000318"/>
    <property type="project" value="GO_Central"/>
</dbReference>
<dbReference type="EMBL" id="AMQM01004234">
    <property type="status" value="NOT_ANNOTATED_CDS"/>
    <property type="molecule type" value="Genomic_DNA"/>
</dbReference>
<evidence type="ECO:0000259" key="2">
    <source>
        <dbReference type="Pfam" id="PF05603"/>
    </source>
</evidence>
<evidence type="ECO:0000256" key="1">
    <source>
        <dbReference type="ARBA" id="ARBA00006623"/>
    </source>
</evidence>
<reference evidence="4 6" key="2">
    <citation type="journal article" date="2013" name="Nature">
        <title>Insights into bilaterian evolution from three spiralian genomes.</title>
        <authorList>
            <person name="Simakov O."/>
            <person name="Marletaz F."/>
            <person name="Cho S.J."/>
            <person name="Edsinger-Gonzales E."/>
            <person name="Havlak P."/>
            <person name="Hellsten U."/>
            <person name="Kuo D.H."/>
            <person name="Larsson T."/>
            <person name="Lv J."/>
            <person name="Arendt D."/>
            <person name="Savage R."/>
            <person name="Osoegawa K."/>
            <person name="de Jong P."/>
            <person name="Grimwood J."/>
            <person name="Chapman J.A."/>
            <person name="Shapiro H."/>
            <person name="Aerts A."/>
            <person name="Otillar R.P."/>
            <person name="Terry A.Y."/>
            <person name="Boore J.L."/>
            <person name="Grigoriev I.V."/>
            <person name="Lindberg D.R."/>
            <person name="Seaver E.C."/>
            <person name="Weisblat D.A."/>
            <person name="Putnam N.H."/>
            <person name="Rokhsar D.S."/>
        </authorList>
    </citation>
    <scope>NUCLEOTIDE SEQUENCE</scope>
</reference>
<accession>T1G3F1</accession>
<evidence type="ECO:0000259" key="3">
    <source>
        <dbReference type="Pfam" id="PF21057"/>
    </source>
</evidence>
<feature type="domain" description="Hikeshi-like N-terminal" evidence="2">
    <location>
        <begin position="6"/>
        <end position="125"/>
    </location>
</feature>
<feature type="domain" description="Hikeshi-like C-terminal" evidence="3">
    <location>
        <begin position="136"/>
        <end position="195"/>
    </location>
</feature>
<dbReference type="RefSeq" id="XP_009017388.1">
    <property type="nucleotide sequence ID" value="XM_009019140.1"/>
</dbReference>
<dbReference type="InterPro" id="IPR031318">
    <property type="entry name" value="OPI10"/>
</dbReference>
<dbReference type="GO" id="GO:0005634">
    <property type="term" value="C:nucleus"/>
    <property type="evidence" value="ECO:0000318"/>
    <property type="project" value="GO_Central"/>
</dbReference>
<reference evidence="5" key="3">
    <citation type="submission" date="2015-06" db="UniProtKB">
        <authorList>
            <consortium name="EnsemblMetazoa"/>
        </authorList>
    </citation>
    <scope>IDENTIFICATION</scope>
</reference>
<dbReference type="InParanoid" id="T1G3F1"/>
<dbReference type="InterPro" id="IPR008493">
    <property type="entry name" value="Hikeshi-like_N"/>
</dbReference>
<dbReference type="FunCoup" id="T1G3F1">
    <property type="interactions" value="1492"/>
</dbReference>
<dbReference type="Pfam" id="PF05603">
    <property type="entry name" value="Hikeshi-like_N"/>
    <property type="match status" value="1"/>
</dbReference>
<name>T1G3F1_HELRO</name>
<reference evidence="6" key="1">
    <citation type="submission" date="2012-12" db="EMBL/GenBank/DDBJ databases">
        <authorList>
            <person name="Hellsten U."/>
            <person name="Grimwood J."/>
            <person name="Chapman J.A."/>
            <person name="Shapiro H."/>
            <person name="Aerts A."/>
            <person name="Otillar R.P."/>
            <person name="Terry A.Y."/>
            <person name="Boore J.L."/>
            <person name="Simakov O."/>
            <person name="Marletaz F."/>
            <person name="Cho S.-J."/>
            <person name="Edsinger-Gonzales E."/>
            <person name="Havlak P."/>
            <person name="Kuo D.-H."/>
            <person name="Larsson T."/>
            <person name="Lv J."/>
            <person name="Arendt D."/>
            <person name="Savage R."/>
            <person name="Osoegawa K."/>
            <person name="de Jong P."/>
            <person name="Lindberg D.R."/>
            <person name="Seaver E.C."/>
            <person name="Weisblat D.A."/>
            <person name="Putnam N.H."/>
            <person name="Grigoriev I.V."/>
            <person name="Rokhsar D.S."/>
        </authorList>
    </citation>
    <scope>NUCLEOTIDE SEQUENCE</scope>
</reference>
<dbReference type="InterPro" id="IPR048364">
    <property type="entry name" value="Hikeshi-like_C"/>
</dbReference>
<dbReference type="STRING" id="6412.T1G3F1"/>
<dbReference type="PANTHER" id="PTHR12925">
    <property type="entry name" value="HIKESHI FAMILY MEMBER"/>
    <property type="match status" value="1"/>
</dbReference>
<organism evidence="5 6">
    <name type="scientific">Helobdella robusta</name>
    <name type="common">Californian leech</name>
    <dbReference type="NCBI Taxonomy" id="6412"/>
    <lineage>
        <taxon>Eukaryota</taxon>
        <taxon>Metazoa</taxon>
        <taxon>Spiralia</taxon>
        <taxon>Lophotrochozoa</taxon>
        <taxon>Annelida</taxon>
        <taxon>Clitellata</taxon>
        <taxon>Hirudinea</taxon>
        <taxon>Rhynchobdellida</taxon>
        <taxon>Glossiphoniidae</taxon>
        <taxon>Helobdella</taxon>
    </lineage>
</organism>
<dbReference type="PANTHER" id="PTHR12925:SF0">
    <property type="entry name" value="PROTEIN HIKESHI"/>
    <property type="match status" value="1"/>
</dbReference>
<dbReference type="GO" id="GO:0030544">
    <property type="term" value="F:Hsp70 protein binding"/>
    <property type="evidence" value="ECO:0000318"/>
    <property type="project" value="GO_Central"/>
</dbReference>
<dbReference type="GeneID" id="20215599"/>
<dbReference type="OrthoDB" id="10248398at2759"/>
<gene>
    <name evidence="5" type="primary">20215599</name>
    <name evidence="4" type="ORF">HELRODRAFT_78723</name>
</gene>
<dbReference type="HOGENOM" id="CLU_084839_2_0_1"/>
<dbReference type="GO" id="GO:0061608">
    <property type="term" value="F:nuclear import signal receptor activity"/>
    <property type="evidence" value="ECO:0000318"/>
    <property type="project" value="GO_Central"/>
</dbReference>